<evidence type="ECO:0000313" key="4">
    <source>
        <dbReference type="Proteomes" id="UP000604241"/>
    </source>
</evidence>
<evidence type="ECO:0000313" key="3">
    <source>
        <dbReference type="EMBL" id="MBD7919367.1"/>
    </source>
</evidence>
<keyword evidence="2" id="KW-1133">Transmembrane helix</keyword>
<sequence length="287" mass="27679">MSLALLAAVTAAVGYGVSTVLEAVGARRSPGAGALRQPIVLAALVLDGAAWLASLLALDRLPLFAVQAIQASSVVVVVVLARFVLGARTRRRDTVAVAVVVAALVVVALGSGEQPAATPPPGFTGGMLVASGVLVVATVAAYARGGAALLALLAGLGYSGAAVAARGAHASGDLLATVAQPLAIAIVACGAVGVLAYLRALERGSAGGVAALASVIEVLVPGAVGVAVLGDTVRHGWGVPVVLALVAALVACVALARSPAAVATAGEGGAGPSTAPARSARSSRRAR</sequence>
<dbReference type="SUPFAM" id="SSF103481">
    <property type="entry name" value="Multidrug resistance efflux transporter EmrE"/>
    <property type="match status" value="1"/>
</dbReference>
<keyword evidence="2" id="KW-0812">Transmembrane</keyword>
<proteinExistence type="predicted"/>
<evidence type="ECO:0000256" key="1">
    <source>
        <dbReference type="SAM" id="MobiDB-lite"/>
    </source>
</evidence>
<organism evidence="3 4">
    <name type="scientific">Cellulomonas avistercoris</name>
    <dbReference type="NCBI Taxonomy" id="2762242"/>
    <lineage>
        <taxon>Bacteria</taxon>
        <taxon>Bacillati</taxon>
        <taxon>Actinomycetota</taxon>
        <taxon>Actinomycetes</taxon>
        <taxon>Micrococcales</taxon>
        <taxon>Cellulomonadaceae</taxon>
        <taxon>Cellulomonas</taxon>
    </lineage>
</organism>
<name>A0ABR8QG09_9CELL</name>
<evidence type="ECO:0000256" key="2">
    <source>
        <dbReference type="SAM" id="Phobius"/>
    </source>
</evidence>
<feature type="transmembrane region" description="Helical" evidence="2">
    <location>
        <begin position="38"/>
        <end position="58"/>
    </location>
</feature>
<feature type="transmembrane region" description="Helical" evidence="2">
    <location>
        <begin position="174"/>
        <end position="198"/>
    </location>
</feature>
<dbReference type="InterPro" id="IPR037185">
    <property type="entry name" value="EmrE-like"/>
</dbReference>
<feature type="transmembrane region" description="Helical" evidence="2">
    <location>
        <begin position="236"/>
        <end position="256"/>
    </location>
</feature>
<feature type="transmembrane region" description="Helical" evidence="2">
    <location>
        <begin position="149"/>
        <end position="168"/>
    </location>
</feature>
<accession>A0ABR8QG09</accession>
<dbReference type="RefSeq" id="WP_191784019.1">
    <property type="nucleotide sequence ID" value="NZ_JACSQV010000012.1"/>
</dbReference>
<feature type="region of interest" description="Disordered" evidence="1">
    <location>
        <begin position="264"/>
        <end position="287"/>
    </location>
</feature>
<keyword evidence="4" id="KW-1185">Reference proteome</keyword>
<feature type="transmembrane region" description="Helical" evidence="2">
    <location>
        <begin position="94"/>
        <end position="111"/>
    </location>
</feature>
<feature type="transmembrane region" description="Helical" evidence="2">
    <location>
        <begin position="123"/>
        <end position="142"/>
    </location>
</feature>
<comment type="caution">
    <text evidence="3">The sequence shown here is derived from an EMBL/GenBank/DDBJ whole genome shotgun (WGS) entry which is preliminary data.</text>
</comment>
<evidence type="ECO:0008006" key="5">
    <source>
        <dbReference type="Google" id="ProtNLM"/>
    </source>
</evidence>
<gene>
    <name evidence="3" type="ORF">H9657_13920</name>
</gene>
<keyword evidence="2" id="KW-0472">Membrane</keyword>
<dbReference type="PANTHER" id="PTHR40761">
    <property type="entry name" value="CONSERVED INTEGRAL MEMBRANE ALANINE VALINE AND LEUCINE RICH PROTEIN-RELATED"/>
    <property type="match status" value="1"/>
</dbReference>
<dbReference type="PANTHER" id="PTHR40761:SF1">
    <property type="entry name" value="CONSERVED INTEGRAL MEMBRANE ALANINE VALINE AND LEUCINE RICH PROTEIN-RELATED"/>
    <property type="match status" value="1"/>
</dbReference>
<feature type="transmembrane region" description="Helical" evidence="2">
    <location>
        <begin position="6"/>
        <end position="26"/>
    </location>
</feature>
<protein>
    <recommendedName>
        <fullName evidence="5">Integral membrane protein</fullName>
    </recommendedName>
</protein>
<dbReference type="EMBL" id="JACSQV010000012">
    <property type="protein sequence ID" value="MBD7919367.1"/>
    <property type="molecule type" value="Genomic_DNA"/>
</dbReference>
<feature type="transmembrane region" description="Helical" evidence="2">
    <location>
        <begin position="210"/>
        <end position="230"/>
    </location>
</feature>
<reference evidence="3 4" key="1">
    <citation type="submission" date="2020-08" db="EMBL/GenBank/DDBJ databases">
        <title>A Genomic Blueprint of the Chicken Gut Microbiome.</title>
        <authorList>
            <person name="Gilroy R."/>
            <person name="Ravi A."/>
            <person name="Getino M."/>
            <person name="Pursley I."/>
            <person name="Horton D.L."/>
            <person name="Alikhan N.-F."/>
            <person name="Baker D."/>
            <person name="Gharbi K."/>
            <person name="Hall N."/>
            <person name="Watson M."/>
            <person name="Adriaenssens E.M."/>
            <person name="Foster-Nyarko E."/>
            <person name="Jarju S."/>
            <person name="Secka A."/>
            <person name="Antonio M."/>
            <person name="Oren A."/>
            <person name="Chaudhuri R."/>
            <person name="La Ragione R.M."/>
            <person name="Hildebrand F."/>
            <person name="Pallen M.J."/>
        </authorList>
    </citation>
    <scope>NUCLEOTIDE SEQUENCE [LARGE SCALE GENOMIC DNA]</scope>
    <source>
        <strain evidence="3 4">Sa3CUA2</strain>
    </source>
</reference>
<dbReference type="Proteomes" id="UP000604241">
    <property type="component" value="Unassembled WGS sequence"/>
</dbReference>
<feature type="transmembrane region" description="Helical" evidence="2">
    <location>
        <begin position="64"/>
        <end position="85"/>
    </location>
</feature>